<evidence type="ECO:0000313" key="2">
    <source>
        <dbReference type="Proteomes" id="UP001148838"/>
    </source>
</evidence>
<reference evidence="1 2" key="1">
    <citation type="journal article" date="2022" name="Allergy">
        <title>Genome assembly and annotation of Periplaneta americana reveal a comprehensive cockroach allergen profile.</title>
        <authorList>
            <person name="Wang L."/>
            <person name="Xiong Q."/>
            <person name="Saelim N."/>
            <person name="Wang L."/>
            <person name="Nong W."/>
            <person name="Wan A.T."/>
            <person name="Shi M."/>
            <person name="Liu X."/>
            <person name="Cao Q."/>
            <person name="Hui J.H.L."/>
            <person name="Sookrung N."/>
            <person name="Leung T.F."/>
            <person name="Tungtrongchitr A."/>
            <person name="Tsui S.K.W."/>
        </authorList>
    </citation>
    <scope>NUCLEOTIDE SEQUENCE [LARGE SCALE GENOMIC DNA]</scope>
    <source>
        <strain evidence="1">PWHHKU_190912</strain>
    </source>
</reference>
<evidence type="ECO:0000313" key="1">
    <source>
        <dbReference type="EMBL" id="KAJ4449389.1"/>
    </source>
</evidence>
<name>A0ABQ8TUZ3_PERAM</name>
<sequence length="82" mass="8687">MAGLCEGGNEPSGSLKAICTASCFNALLRSGVNRAHRSGELHVAVLMPHLKYGRLAPLSISFILGVDTLSSVSKSKLFEQNE</sequence>
<organism evidence="1 2">
    <name type="scientific">Periplaneta americana</name>
    <name type="common">American cockroach</name>
    <name type="synonym">Blatta americana</name>
    <dbReference type="NCBI Taxonomy" id="6978"/>
    <lineage>
        <taxon>Eukaryota</taxon>
        <taxon>Metazoa</taxon>
        <taxon>Ecdysozoa</taxon>
        <taxon>Arthropoda</taxon>
        <taxon>Hexapoda</taxon>
        <taxon>Insecta</taxon>
        <taxon>Pterygota</taxon>
        <taxon>Neoptera</taxon>
        <taxon>Polyneoptera</taxon>
        <taxon>Dictyoptera</taxon>
        <taxon>Blattodea</taxon>
        <taxon>Blattoidea</taxon>
        <taxon>Blattidae</taxon>
        <taxon>Blattinae</taxon>
        <taxon>Periplaneta</taxon>
    </lineage>
</organism>
<dbReference type="EMBL" id="JAJSOF020000003">
    <property type="protein sequence ID" value="KAJ4449389.1"/>
    <property type="molecule type" value="Genomic_DNA"/>
</dbReference>
<accession>A0ABQ8TUZ3</accession>
<gene>
    <name evidence="1" type="ORF">ANN_00788</name>
</gene>
<protein>
    <submittedName>
        <fullName evidence="1">Uncharacterized protein</fullName>
    </submittedName>
</protein>
<proteinExistence type="predicted"/>
<keyword evidence="2" id="KW-1185">Reference proteome</keyword>
<dbReference type="Proteomes" id="UP001148838">
    <property type="component" value="Unassembled WGS sequence"/>
</dbReference>
<comment type="caution">
    <text evidence="1">The sequence shown here is derived from an EMBL/GenBank/DDBJ whole genome shotgun (WGS) entry which is preliminary data.</text>
</comment>